<dbReference type="EMBL" id="AGNL01041523">
    <property type="protein sequence ID" value="EJK51507.1"/>
    <property type="molecule type" value="Genomic_DNA"/>
</dbReference>
<dbReference type="AlphaFoldDB" id="K0RXQ2"/>
<keyword evidence="3" id="KW-1185">Reference proteome</keyword>
<feature type="region of interest" description="Disordered" evidence="1">
    <location>
        <begin position="78"/>
        <end position="109"/>
    </location>
</feature>
<sequence length="348" mass="38056">MRNMRSLGERGVSYETGSSPTVYLERSNNCINNTFSTADESCGSSTNSFDEVTESLQDMSCSRILFKKREKALQKMRRLRKDRLKANSQAPSQSLEPQPRAKTESRRAAKVKAALSKRNKWRNATTEQPTNVKSSNIKQVSSVKAQSTSIAGRKKFVERPVDVSAQICHSPGSTVGTLPSSHGLEIASPCSNDAAGVNSPCLGVPFVGDINDEEPVCLDHQLSRYNRNEDGNECDSIPDDHVQPSILAPSLIQSVSSVSDSSELPLDEEDLGLFDGLLSSGAILETPWPLATPYSLKNELDVAGRGRRLCPQSLSREILGLNLRGRKEGPPDLQLLQVEDRAPDEVDF</sequence>
<accession>K0RXQ2</accession>
<name>K0RXQ2_THAOC</name>
<protein>
    <submittedName>
        <fullName evidence="2">Uncharacterized protein</fullName>
    </submittedName>
</protein>
<evidence type="ECO:0000313" key="3">
    <source>
        <dbReference type="Proteomes" id="UP000266841"/>
    </source>
</evidence>
<gene>
    <name evidence="2" type="ORF">THAOC_29314</name>
</gene>
<feature type="compositionally biased region" description="Polar residues" evidence="1">
    <location>
        <begin position="86"/>
        <end position="96"/>
    </location>
</feature>
<evidence type="ECO:0000256" key="1">
    <source>
        <dbReference type="SAM" id="MobiDB-lite"/>
    </source>
</evidence>
<organism evidence="2 3">
    <name type="scientific">Thalassiosira oceanica</name>
    <name type="common">Marine diatom</name>
    <dbReference type="NCBI Taxonomy" id="159749"/>
    <lineage>
        <taxon>Eukaryota</taxon>
        <taxon>Sar</taxon>
        <taxon>Stramenopiles</taxon>
        <taxon>Ochrophyta</taxon>
        <taxon>Bacillariophyta</taxon>
        <taxon>Coscinodiscophyceae</taxon>
        <taxon>Thalassiosirophycidae</taxon>
        <taxon>Thalassiosirales</taxon>
        <taxon>Thalassiosiraceae</taxon>
        <taxon>Thalassiosira</taxon>
    </lineage>
</organism>
<proteinExistence type="predicted"/>
<dbReference type="Proteomes" id="UP000266841">
    <property type="component" value="Unassembled WGS sequence"/>
</dbReference>
<evidence type="ECO:0000313" key="2">
    <source>
        <dbReference type="EMBL" id="EJK51507.1"/>
    </source>
</evidence>
<reference evidence="2 3" key="1">
    <citation type="journal article" date="2012" name="Genome Biol.">
        <title>Genome and low-iron response of an oceanic diatom adapted to chronic iron limitation.</title>
        <authorList>
            <person name="Lommer M."/>
            <person name="Specht M."/>
            <person name="Roy A.S."/>
            <person name="Kraemer L."/>
            <person name="Andreson R."/>
            <person name="Gutowska M.A."/>
            <person name="Wolf J."/>
            <person name="Bergner S.V."/>
            <person name="Schilhabel M.B."/>
            <person name="Klostermeier U.C."/>
            <person name="Beiko R.G."/>
            <person name="Rosenstiel P."/>
            <person name="Hippler M."/>
            <person name="Laroche J."/>
        </authorList>
    </citation>
    <scope>NUCLEOTIDE SEQUENCE [LARGE SCALE GENOMIC DNA]</scope>
    <source>
        <strain evidence="2 3">CCMP1005</strain>
    </source>
</reference>
<comment type="caution">
    <text evidence="2">The sequence shown here is derived from an EMBL/GenBank/DDBJ whole genome shotgun (WGS) entry which is preliminary data.</text>
</comment>